<sequence length="345" mass="39714">MRIDEMTGSRLTWWTWSIVCSVNLQKLRLCIVVVCARPPVTIGRRIIRSPNSRTLNPAIRQFPCVAPPIPLIAMPKTNSSERQYRCSTHVKYISKDQKQAKRSYRALGSVRGARINEMNSSSIFKQVEQLSYDDDDSATANEFIECDYSNDSELLSCEESNSSGRNETNKKTIQDAEKVAIELLAGRAFTGAELRKKLRGKKFPFNVVDTVMEDIKKRGLLNDGLYAESFSQSRWLSSTWGPRRIKQALLQKGVTAEEADKATKKVFEEEIDRNNNKSSNEHTEHGMLQLSMDRLFLQASKQWLRGRSSPPENQRARMIRWLQYRGFNWRVTNTILRRLESQYPP</sequence>
<dbReference type="InterPro" id="IPR053924">
    <property type="entry name" value="RecX_HTH_2nd"/>
</dbReference>
<reference evidence="6" key="1">
    <citation type="submission" date="2020-07" db="EMBL/GenBank/DDBJ databases">
        <authorList>
            <person name="Lin J."/>
        </authorList>
    </citation>
    <scope>NUCLEOTIDE SEQUENCE</scope>
</reference>
<evidence type="ECO:0000259" key="5">
    <source>
        <dbReference type="Pfam" id="PF02631"/>
    </source>
</evidence>
<dbReference type="Gene3D" id="1.10.10.10">
    <property type="entry name" value="Winged helix-like DNA-binding domain superfamily/Winged helix DNA-binding domain"/>
    <property type="match status" value="1"/>
</dbReference>
<organism evidence="6">
    <name type="scientific">Ananas comosus var. bracteatus</name>
    <name type="common">red pineapple</name>
    <dbReference type="NCBI Taxonomy" id="296719"/>
    <lineage>
        <taxon>Eukaryota</taxon>
        <taxon>Viridiplantae</taxon>
        <taxon>Streptophyta</taxon>
        <taxon>Embryophyta</taxon>
        <taxon>Tracheophyta</taxon>
        <taxon>Spermatophyta</taxon>
        <taxon>Magnoliopsida</taxon>
        <taxon>Liliopsida</taxon>
        <taxon>Poales</taxon>
        <taxon>Bromeliaceae</taxon>
        <taxon>Bromelioideae</taxon>
        <taxon>Ananas</taxon>
    </lineage>
</organism>
<dbReference type="InterPro" id="IPR036388">
    <property type="entry name" value="WH-like_DNA-bd_sf"/>
</dbReference>
<dbReference type="GO" id="GO:0005737">
    <property type="term" value="C:cytoplasm"/>
    <property type="evidence" value="ECO:0007669"/>
    <property type="project" value="UniProtKB-SubCell"/>
</dbReference>
<dbReference type="EMBL" id="LR862142">
    <property type="protein sequence ID" value="CAD1823026.1"/>
    <property type="molecule type" value="Genomic_DNA"/>
</dbReference>
<gene>
    <name evidence="6" type="ORF">CB5_LOCUS6237</name>
</gene>
<evidence type="ECO:0000313" key="6">
    <source>
        <dbReference type="EMBL" id="CAD1823026.1"/>
    </source>
</evidence>
<evidence type="ECO:0000256" key="4">
    <source>
        <dbReference type="ARBA" id="ARBA00022490"/>
    </source>
</evidence>
<dbReference type="PANTHER" id="PTHR33602:SF1">
    <property type="entry name" value="REGULATORY PROTEIN RECX FAMILY PROTEIN"/>
    <property type="match status" value="1"/>
</dbReference>
<comment type="similarity">
    <text evidence="2">Belongs to the RecX family.</text>
</comment>
<dbReference type="GO" id="GO:0006282">
    <property type="term" value="P:regulation of DNA repair"/>
    <property type="evidence" value="ECO:0007669"/>
    <property type="project" value="InterPro"/>
</dbReference>
<proteinExistence type="inferred from homology"/>
<protein>
    <recommendedName>
        <fullName evidence="3">Regulatory protein RecX</fullName>
    </recommendedName>
</protein>
<feature type="domain" description="RecX second three-helical" evidence="5">
    <location>
        <begin position="222"/>
        <end position="262"/>
    </location>
</feature>
<dbReference type="AlphaFoldDB" id="A0A6V7NXC6"/>
<accession>A0A6V7NXC6</accession>
<evidence type="ECO:0000256" key="3">
    <source>
        <dbReference type="ARBA" id="ARBA00018111"/>
    </source>
</evidence>
<dbReference type="Pfam" id="PF02631">
    <property type="entry name" value="RecX_HTH2"/>
    <property type="match status" value="1"/>
</dbReference>
<dbReference type="HAMAP" id="MF_01114">
    <property type="entry name" value="RecX"/>
    <property type="match status" value="1"/>
</dbReference>
<comment type="subcellular location">
    <subcellularLocation>
        <location evidence="1">Cytoplasm</location>
    </subcellularLocation>
</comment>
<name>A0A6V7NXC6_ANACO</name>
<dbReference type="PANTHER" id="PTHR33602">
    <property type="entry name" value="REGULATORY PROTEIN RECX FAMILY PROTEIN"/>
    <property type="match status" value="1"/>
</dbReference>
<keyword evidence="4" id="KW-0963">Cytoplasm</keyword>
<evidence type="ECO:0000256" key="1">
    <source>
        <dbReference type="ARBA" id="ARBA00004496"/>
    </source>
</evidence>
<dbReference type="InterPro" id="IPR003783">
    <property type="entry name" value="Regulatory_RecX"/>
</dbReference>
<evidence type="ECO:0000256" key="2">
    <source>
        <dbReference type="ARBA" id="ARBA00009695"/>
    </source>
</evidence>